<gene>
    <name evidence="7" type="ORF">AJ80_03199</name>
</gene>
<evidence type="ECO:0000256" key="2">
    <source>
        <dbReference type="ARBA" id="ARBA00023125"/>
    </source>
</evidence>
<dbReference type="PANTHER" id="PTHR47424:SF3">
    <property type="entry name" value="REGULATORY PROTEIN GAL4"/>
    <property type="match status" value="1"/>
</dbReference>
<dbReference type="InterPro" id="IPR007219">
    <property type="entry name" value="XnlR_reg_dom"/>
</dbReference>
<dbReference type="OrthoDB" id="424974at2759"/>
<evidence type="ECO:0000256" key="5">
    <source>
        <dbReference type="SAM" id="MobiDB-lite"/>
    </source>
</evidence>
<evidence type="ECO:0000256" key="1">
    <source>
        <dbReference type="ARBA" id="ARBA00023015"/>
    </source>
</evidence>
<feature type="compositionally biased region" description="Basic and acidic residues" evidence="5">
    <location>
        <begin position="87"/>
        <end position="105"/>
    </location>
</feature>
<dbReference type="SMART" id="SM00906">
    <property type="entry name" value="Fungal_trans"/>
    <property type="match status" value="1"/>
</dbReference>
<evidence type="ECO:0000256" key="4">
    <source>
        <dbReference type="ARBA" id="ARBA00023242"/>
    </source>
</evidence>
<sequence length="703" mass="78075">MLTHGTRTPSVNGDAAAADDASSTRDWIPYPLPPSEDPEGERPRKQPRLEGPRAQAEISPIAVKTEPHPSSPPFQRRSEAPSNGAEPLDRDDRMDHGGRLDHDDMMPTVSDGGVTSGQVHASISRPPRDTEEGDLAGDSDGSVELGDATLSRNNRENGVYPNSSIAYKIKQAIYQRTDLSKPGGGAGAEEELKRLAHLRKDKPGMKIVAPDPKDLMLPSRKLADRLVAIYLTREYVNLPIFHLPAYQASYAALWTGQDVLDDPGVFRSILNAVFALGSLTTDPSNQDNATMYFIRAQNLLRGLDADSIAYVQAYLIAGQFLLAISNLEAAWRSVGLAIRVAQSLHLHLASGSQHLPRREDRELARRVWHSCMVLERSIAINQGSMPLTKHPFKAPLPTPLENEYVDVIFGGEPASQSDRPSIIEFFTATARLYERVEDVVALQDELRLTSGISPHKKLLSFDTQTLHDADRLLCNWQAALPPFLQPDANHEILKNPIALRQHNIIRIRYLHMRLLLFRPFLAILTSSPELWHQHQTLDTPLTFSLAYQSAIKCILAAIELIDILSRFHPETESNYVSPIPSWWENIGYVYACATVFLAARKCPASDVNELPESSVKEGWDRSIELLEEYRTFSPSANRCLRTLEELDEIFPYAEDGSTGSGSGSSLGWKAVNGRAGSTAEENYHDKKVDMSWLESLPVDLPEL</sequence>
<dbReference type="GO" id="GO:0000435">
    <property type="term" value="P:positive regulation of transcription from RNA polymerase II promoter by galactose"/>
    <property type="evidence" value="ECO:0007669"/>
    <property type="project" value="TreeGrafter"/>
</dbReference>
<dbReference type="AlphaFoldDB" id="A0A2B7YKE4"/>
<feature type="domain" description="Xylanolytic transcriptional activator regulatory" evidence="6">
    <location>
        <begin position="330"/>
        <end position="403"/>
    </location>
</feature>
<dbReference type="GO" id="GO:0005634">
    <property type="term" value="C:nucleus"/>
    <property type="evidence" value="ECO:0007669"/>
    <property type="project" value="TreeGrafter"/>
</dbReference>
<dbReference type="EMBL" id="PDNA01000034">
    <property type="protein sequence ID" value="PGH21531.1"/>
    <property type="molecule type" value="Genomic_DNA"/>
</dbReference>
<dbReference type="GO" id="GO:0000981">
    <property type="term" value="F:DNA-binding transcription factor activity, RNA polymerase II-specific"/>
    <property type="evidence" value="ECO:0007669"/>
    <property type="project" value="TreeGrafter"/>
</dbReference>
<feature type="compositionally biased region" description="Basic and acidic residues" evidence="5">
    <location>
        <begin position="40"/>
        <end position="51"/>
    </location>
</feature>
<evidence type="ECO:0000259" key="6">
    <source>
        <dbReference type="SMART" id="SM00906"/>
    </source>
</evidence>
<dbReference type="PANTHER" id="PTHR47424">
    <property type="entry name" value="REGULATORY PROTEIN GAL4"/>
    <property type="match status" value="1"/>
</dbReference>
<evidence type="ECO:0000313" key="8">
    <source>
        <dbReference type="Proteomes" id="UP000224634"/>
    </source>
</evidence>
<feature type="region of interest" description="Disordered" evidence="5">
    <location>
        <begin position="1"/>
        <end position="160"/>
    </location>
</feature>
<protein>
    <recommendedName>
        <fullName evidence="6">Xylanolytic transcriptional activator regulatory domain-containing protein</fullName>
    </recommendedName>
</protein>
<dbReference type="InterPro" id="IPR051127">
    <property type="entry name" value="Fungal_SecMet_Regulators"/>
</dbReference>
<dbReference type="STRING" id="1447883.A0A2B7YKE4"/>
<keyword evidence="8" id="KW-1185">Reference proteome</keyword>
<keyword evidence="4" id="KW-0539">Nucleus</keyword>
<keyword evidence="1" id="KW-0805">Transcription regulation</keyword>
<proteinExistence type="predicted"/>
<organism evidence="7 8">
    <name type="scientific">Polytolypa hystricis (strain UAMH7299)</name>
    <dbReference type="NCBI Taxonomy" id="1447883"/>
    <lineage>
        <taxon>Eukaryota</taxon>
        <taxon>Fungi</taxon>
        <taxon>Dikarya</taxon>
        <taxon>Ascomycota</taxon>
        <taxon>Pezizomycotina</taxon>
        <taxon>Eurotiomycetes</taxon>
        <taxon>Eurotiomycetidae</taxon>
        <taxon>Onygenales</taxon>
        <taxon>Onygenales incertae sedis</taxon>
        <taxon>Polytolypa</taxon>
    </lineage>
</organism>
<keyword evidence="2" id="KW-0238">DNA-binding</keyword>
<dbReference type="GO" id="GO:0006351">
    <property type="term" value="P:DNA-templated transcription"/>
    <property type="evidence" value="ECO:0007669"/>
    <property type="project" value="InterPro"/>
</dbReference>
<keyword evidence="3" id="KW-0804">Transcription</keyword>
<accession>A0A2B7YKE4</accession>
<comment type="caution">
    <text evidence="7">The sequence shown here is derived from an EMBL/GenBank/DDBJ whole genome shotgun (WGS) entry which is preliminary data.</text>
</comment>
<dbReference type="CDD" id="cd12148">
    <property type="entry name" value="fungal_TF_MHR"/>
    <property type="match status" value="1"/>
</dbReference>
<evidence type="ECO:0000256" key="3">
    <source>
        <dbReference type="ARBA" id="ARBA00023163"/>
    </source>
</evidence>
<name>A0A2B7YKE4_POLH7</name>
<dbReference type="GO" id="GO:0000978">
    <property type="term" value="F:RNA polymerase II cis-regulatory region sequence-specific DNA binding"/>
    <property type="evidence" value="ECO:0007669"/>
    <property type="project" value="TreeGrafter"/>
</dbReference>
<dbReference type="Proteomes" id="UP000224634">
    <property type="component" value="Unassembled WGS sequence"/>
</dbReference>
<dbReference type="Pfam" id="PF04082">
    <property type="entry name" value="Fungal_trans"/>
    <property type="match status" value="1"/>
</dbReference>
<dbReference type="GO" id="GO:0008270">
    <property type="term" value="F:zinc ion binding"/>
    <property type="evidence" value="ECO:0007669"/>
    <property type="project" value="InterPro"/>
</dbReference>
<feature type="compositionally biased region" description="Polar residues" evidence="5">
    <location>
        <begin position="1"/>
        <end position="11"/>
    </location>
</feature>
<reference evidence="7 8" key="1">
    <citation type="submission" date="2017-10" db="EMBL/GenBank/DDBJ databases">
        <title>Comparative genomics in systemic dimorphic fungi from Ajellomycetaceae.</title>
        <authorList>
            <person name="Munoz J.F."/>
            <person name="Mcewen J.G."/>
            <person name="Clay O.K."/>
            <person name="Cuomo C.A."/>
        </authorList>
    </citation>
    <scope>NUCLEOTIDE SEQUENCE [LARGE SCALE GENOMIC DNA]</scope>
    <source>
        <strain evidence="7 8">UAMH7299</strain>
    </source>
</reference>
<evidence type="ECO:0000313" key="7">
    <source>
        <dbReference type="EMBL" id="PGH21531.1"/>
    </source>
</evidence>